<sequence>MAALTLVKICLLLDLENLQAAVQKAGRDKMTIEQNLGFLQEEALSDILLSRSDIVGKDDFGDLVAELRRQSLGMYKVVKEYNRYFWPAILEPEKYGNAIPGAYSWRSEEKTVLAFRES</sequence>
<protein>
    <submittedName>
        <fullName evidence="2">Uncharacterized protein</fullName>
    </submittedName>
</protein>
<evidence type="ECO:0000256" key="1">
    <source>
        <dbReference type="SAM" id="SignalP"/>
    </source>
</evidence>
<proteinExistence type="predicted"/>
<keyword evidence="1" id="KW-0732">Signal</keyword>
<dbReference type="EMBL" id="JANBVN010000100">
    <property type="protein sequence ID" value="KAJ9144358.1"/>
    <property type="molecule type" value="Genomic_DNA"/>
</dbReference>
<accession>A0AA38VPX1</accession>
<dbReference type="Proteomes" id="UP001174691">
    <property type="component" value="Unassembled WGS sequence"/>
</dbReference>
<gene>
    <name evidence="2" type="ORF">NKR19_g6466</name>
</gene>
<comment type="caution">
    <text evidence="2">The sequence shown here is derived from an EMBL/GenBank/DDBJ whole genome shotgun (WGS) entry which is preliminary data.</text>
</comment>
<evidence type="ECO:0000313" key="3">
    <source>
        <dbReference type="Proteomes" id="UP001174691"/>
    </source>
</evidence>
<evidence type="ECO:0000313" key="2">
    <source>
        <dbReference type="EMBL" id="KAJ9144358.1"/>
    </source>
</evidence>
<feature type="chain" id="PRO_5041303799" evidence="1">
    <location>
        <begin position="21"/>
        <end position="118"/>
    </location>
</feature>
<keyword evidence="3" id="KW-1185">Reference proteome</keyword>
<reference evidence="2" key="1">
    <citation type="submission" date="2022-07" db="EMBL/GenBank/DDBJ databases">
        <title>Fungi with potential for degradation of polypropylene.</title>
        <authorList>
            <person name="Gostincar C."/>
        </authorList>
    </citation>
    <scope>NUCLEOTIDE SEQUENCE</scope>
    <source>
        <strain evidence="2">EXF-13287</strain>
    </source>
</reference>
<dbReference type="AlphaFoldDB" id="A0AA38VPX1"/>
<feature type="signal peptide" evidence="1">
    <location>
        <begin position="1"/>
        <end position="20"/>
    </location>
</feature>
<name>A0AA38VPX1_9PEZI</name>
<organism evidence="2 3">
    <name type="scientific">Coniochaeta hoffmannii</name>
    <dbReference type="NCBI Taxonomy" id="91930"/>
    <lineage>
        <taxon>Eukaryota</taxon>
        <taxon>Fungi</taxon>
        <taxon>Dikarya</taxon>
        <taxon>Ascomycota</taxon>
        <taxon>Pezizomycotina</taxon>
        <taxon>Sordariomycetes</taxon>
        <taxon>Sordariomycetidae</taxon>
        <taxon>Coniochaetales</taxon>
        <taxon>Coniochaetaceae</taxon>
        <taxon>Coniochaeta</taxon>
    </lineage>
</organism>